<dbReference type="InterPro" id="IPR012792">
    <property type="entry name" value="3-oxoacid_CoA-transf_A"/>
</dbReference>
<protein>
    <submittedName>
        <fullName evidence="3">Branched-chain amino acid dehydrogenase</fullName>
    </submittedName>
</protein>
<accession>A0A096BF64</accession>
<dbReference type="Proteomes" id="UP000029622">
    <property type="component" value="Unassembled WGS sequence"/>
</dbReference>
<gene>
    <name evidence="3" type="ORF">Y919_09525</name>
</gene>
<evidence type="ECO:0000313" key="3">
    <source>
        <dbReference type="EMBL" id="KGG79840.1"/>
    </source>
</evidence>
<dbReference type="STRING" id="1156417.Y919_09525"/>
<dbReference type="AlphaFoldDB" id="A0A096BF64"/>
<dbReference type="InterPro" id="IPR004163">
    <property type="entry name" value="CoA_transf_BS"/>
</dbReference>
<evidence type="ECO:0000313" key="4">
    <source>
        <dbReference type="Proteomes" id="UP000029622"/>
    </source>
</evidence>
<dbReference type="PROSITE" id="PS01273">
    <property type="entry name" value="COA_TRANSF_1"/>
    <property type="match status" value="1"/>
</dbReference>
<dbReference type="RefSeq" id="WP_035164244.1">
    <property type="nucleotide sequence ID" value="NZ_AZTB01000054.1"/>
</dbReference>
<dbReference type="PANTHER" id="PTHR13707:SF60">
    <property type="entry name" value="ACETATE COA-TRANSFERASE SUBUNIT ALPHA"/>
    <property type="match status" value="1"/>
</dbReference>
<reference evidence="3 4" key="1">
    <citation type="submission" date="2013-12" db="EMBL/GenBank/DDBJ databases">
        <title>Draft genome sequence of Caloranaerobacter sp. H53214.</title>
        <authorList>
            <person name="Jiang L.J."/>
            <person name="Shao Z.Z."/>
            <person name="Long M.N."/>
        </authorList>
    </citation>
    <scope>NUCLEOTIDE SEQUENCE [LARGE SCALE GENOMIC DNA]</scope>
    <source>
        <strain evidence="3 4">H53214</strain>
    </source>
</reference>
<dbReference type="SMART" id="SM00882">
    <property type="entry name" value="CoA_trans"/>
    <property type="match status" value="1"/>
</dbReference>
<keyword evidence="2" id="KW-0808">Transferase</keyword>
<organism evidence="3 4">
    <name type="scientific">Caloranaerobacter azorensis H53214</name>
    <dbReference type="NCBI Taxonomy" id="1156417"/>
    <lineage>
        <taxon>Bacteria</taxon>
        <taxon>Bacillati</taxon>
        <taxon>Bacillota</taxon>
        <taxon>Tissierellia</taxon>
        <taxon>Tissierellales</taxon>
        <taxon>Thermohalobacteraceae</taxon>
        <taxon>Caloranaerobacter</taxon>
    </lineage>
</organism>
<dbReference type="Gene3D" id="3.40.1080.10">
    <property type="entry name" value="Glutaconate Coenzyme A-transferase"/>
    <property type="match status" value="1"/>
</dbReference>
<dbReference type="Pfam" id="PF01144">
    <property type="entry name" value="CoA_trans"/>
    <property type="match status" value="1"/>
</dbReference>
<dbReference type="EMBL" id="AZTB01000054">
    <property type="protein sequence ID" value="KGG79840.1"/>
    <property type="molecule type" value="Genomic_DNA"/>
</dbReference>
<comment type="caution">
    <text evidence="3">The sequence shown here is derived from an EMBL/GenBank/DDBJ whole genome shotgun (WGS) entry which is preliminary data.</text>
</comment>
<dbReference type="SUPFAM" id="SSF100950">
    <property type="entry name" value="NagB/RpiA/CoA transferase-like"/>
    <property type="match status" value="1"/>
</dbReference>
<dbReference type="PANTHER" id="PTHR13707">
    <property type="entry name" value="KETOACID-COENZYME A TRANSFERASE"/>
    <property type="match status" value="1"/>
</dbReference>
<dbReference type="GO" id="GO:0008410">
    <property type="term" value="F:CoA-transferase activity"/>
    <property type="evidence" value="ECO:0007669"/>
    <property type="project" value="InterPro"/>
</dbReference>
<evidence type="ECO:0000256" key="2">
    <source>
        <dbReference type="ARBA" id="ARBA00022679"/>
    </source>
</evidence>
<dbReference type="NCBIfam" id="NF007394">
    <property type="entry name" value="PRK09920.1"/>
    <property type="match status" value="1"/>
</dbReference>
<dbReference type="NCBIfam" id="TIGR02429">
    <property type="entry name" value="pcaI_scoA_fam"/>
    <property type="match status" value="1"/>
</dbReference>
<name>A0A096BF64_9FIRM</name>
<dbReference type="InterPro" id="IPR004165">
    <property type="entry name" value="CoA_trans_fam_I"/>
</dbReference>
<comment type="similarity">
    <text evidence="1">Belongs to the 3-oxoacid CoA-transferase subunit A family.</text>
</comment>
<evidence type="ECO:0000256" key="1">
    <source>
        <dbReference type="ARBA" id="ARBA00005612"/>
    </source>
</evidence>
<sequence>MSKNKLISVEQAVDYIKDGMTVMIGGFLGVGSPNKIIDALVKKGVKDLTLIANDTAFPEVAIGKLIVNKQIKKVIASHIGTNKETGRQMTEGETEVELVPQGTLAERIRAAGAGLGGILTPTGIGTVVEEGKRKIEIDGKEYLLELPLKADIALIKGAKVDKNGNVYYRNSARNFNPIMAMAADLVIVEAEEIVEIGEIDPNEVITPGIFVDYIVRGDE</sequence>
<proteinExistence type="inferred from homology"/>
<dbReference type="InterPro" id="IPR037171">
    <property type="entry name" value="NagB/RpiA_transferase-like"/>
</dbReference>